<dbReference type="PANTHER" id="PTHR12558:SF13">
    <property type="entry name" value="CELL DIVISION CYCLE PROTEIN 27 HOMOLOG"/>
    <property type="match status" value="1"/>
</dbReference>
<organism evidence="3 4">
    <name type="scientific">Fuscovulum blasticum DSM 2131</name>
    <dbReference type="NCBI Taxonomy" id="1188250"/>
    <lineage>
        <taxon>Bacteria</taxon>
        <taxon>Pseudomonadati</taxon>
        <taxon>Pseudomonadota</taxon>
        <taxon>Alphaproteobacteria</taxon>
        <taxon>Rhodobacterales</taxon>
        <taxon>Paracoccaceae</taxon>
        <taxon>Pseudogemmobacter</taxon>
    </lineage>
</organism>
<dbReference type="Pfam" id="PF00515">
    <property type="entry name" value="TPR_1"/>
    <property type="match status" value="1"/>
</dbReference>
<feature type="repeat" description="TPR" evidence="1">
    <location>
        <begin position="472"/>
        <end position="505"/>
    </location>
</feature>
<dbReference type="SUPFAM" id="SSF48452">
    <property type="entry name" value="TPR-like"/>
    <property type="match status" value="2"/>
</dbReference>
<dbReference type="InterPro" id="IPR019734">
    <property type="entry name" value="TPR_rpt"/>
</dbReference>
<keyword evidence="1" id="KW-0802">TPR repeat</keyword>
<protein>
    <submittedName>
        <fullName evidence="3">Uncharacterized protein</fullName>
    </submittedName>
</protein>
<dbReference type="Proteomes" id="UP000241362">
    <property type="component" value="Unassembled WGS sequence"/>
</dbReference>
<accession>A0A2T4JF70</accession>
<dbReference type="EMBL" id="PZKE01000001">
    <property type="protein sequence ID" value="PTE16564.1"/>
    <property type="molecule type" value="Genomic_DNA"/>
</dbReference>
<dbReference type="PANTHER" id="PTHR12558">
    <property type="entry name" value="CELL DIVISION CYCLE 16,23,27"/>
    <property type="match status" value="1"/>
</dbReference>
<proteinExistence type="predicted"/>
<dbReference type="Gene3D" id="1.25.40.10">
    <property type="entry name" value="Tetratricopeptide repeat domain"/>
    <property type="match status" value="4"/>
</dbReference>
<name>A0A2T4JF70_FUSBL</name>
<evidence type="ECO:0000256" key="2">
    <source>
        <dbReference type="SAM" id="SignalP"/>
    </source>
</evidence>
<comment type="caution">
    <text evidence="3">The sequence shown here is derived from an EMBL/GenBank/DDBJ whole genome shotgun (WGS) entry which is preliminary data.</text>
</comment>
<dbReference type="Pfam" id="PF13176">
    <property type="entry name" value="TPR_7"/>
    <property type="match status" value="1"/>
</dbReference>
<feature type="signal peptide" evidence="2">
    <location>
        <begin position="1"/>
        <end position="25"/>
    </location>
</feature>
<dbReference type="InterPro" id="IPR011990">
    <property type="entry name" value="TPR-like_helical_dom_sf"/>
</dbReference>
<gene>
    <name evidence="3" type="ORF">C5F44_01545</name>
</gene>
<keyword evidence="4" id="KW-1185">Reference proteome</keyword>
<dbReference type="SMART" id="SM00028">
    <property type="entry name" value="TPR"/>
    <property type="match status" value="5"/>
</dbReference>
<dbReference type="Pfam" id="PF13432">
    <property type="entry name" value="TPR_16"/>
    <property type="match status" value="1"/>
</dbReference>
<evidence type="ECO:0000313" key="3">
    <source>
        <dbReference type="EMBL" id="PTE16564.1"/>
    </source>
</evidence>
<dbReference type="RefSeq" id="WP_107671725.1">
    <property type="nucleotide sequence ID" value="NZ_PZKE01000001.1"/>
</dbReference>
<evidence type="ECO:0000313" key="4">
    <source>
        <dbReference type="Proteomes" id="UP000241362"/>
    </source>
</evidence>
<keyword evidence="2" id="KW-0732">Signal</keyword>
<sequence length="575" mass="62368">MPRRLTLTAALAAGLLAVTVPPGLAQDQVQDGDPGAYLAARNAEANGDFRAAAAWYARAALSDPDNPAVLDGAMFANLSLGKIDLAAQVAAKLREAGIESPVADMALLADEAMREDYTAITKAAEAGRSVGPLLDELVLAWAKLGEGRMADALADFDKVAADKRFQAFGLYHKALALAQAGDFEGADAILSGQTAGPLNLNRRGVLARVQILSQLERNPDALALLERAFGTEPEPFLDSLRARLKAGEPIPFDIARTARDGIAEVFFSVATVLNAESDPIYTLLHSRIASVLRPDHAEALLLTAAMLENVDQFDLAVDVYASFAPDDPNYYSAEIGRADALYSAGKKDAAIEALQVLARSHGKIILVQSALADLLRREERWAEAIPVYDAAIALIPEVKPGHWPLFFSRGVCEESLKNYDKAEADFRKALELNPNQPQVLNYLGYSFVDRGKNLDEALSMIERAVKAQPDQGYIIDSLAWAYFRLGRYQDALEPMEKASLLEPVDPVVTDHLGDVYWAVGRKREAEFQWHRALSFGPTEKDADRIRRKIDKGLDAVLAEEGAPPLSEVKAAKNGN</sequence>
<reference evidence="3 4" key="1">
    <citation type="submission" date="2018-03" db="EMBL/GenBank/DDBJ databases">
        <title>Rhodobacter blasticus.</title>
        <authorList>
            <person name="Meyer T.E."/>
            <person name="Miller S."/>
            <person name="Lodha T."/>
            <person name="Gandham S."/>
            <person name="Chintalapati S."/>
            <person name="Chintalapati V.R."/>
        </authorList>
    </citation>
    <scope>NUCLEOTIDE SEQUENCE [LARGE SCALE GENOMIC DNA]</scope>
    <source>
        <strain evidence="3 4">DSM 2131</strain>
    </source>
</reference>
<evidence type="ECO:0000256" key="1">
    <source>
        <dbReference type="PROSITE-ProRule" id="PRU00339"/>
    </source>
</evidence>
<dbReference type="AlphaFoldDB" id="A0A2T4JF70"/>
<feature type="repeat" description="TPR" evidence="1">
    <location>
        <begin position="403"/>
        <end position="436"/>
    </location>
</feature>
<feature type="chain" id="PRO_5015574483" evidence="2">
    <location>
        <begin position="26"/>
        <end position="575"/>
    </location>
</feature>
<dbReference type="PROSITE" id="PS50005">
    <property type="entry name" value="TPR"/>
    <property type="match status" value="2"/>
</dbReference>